<comment type="subcellular location">
    <subcellularLocation>
        <location evidence="1">Membrane</location>
        <topology evidence="1">Lipid-anchor</topology>
        <topology evidence="1">GPI-anchor</topology>
    </subcellularLocation>
    <subcellularLocation>
        <location evidence="2">Secreted</location>
    </subcellularLocation>
</comment>
<dbReference type="GeneID" id="87889056"/>
<feature type="domain" description="CFEM" evidence="10">
    <location>
        <begin position="30"/>
        <end position="102"/>
    </location>
</feature>
<evidence type="ECO:0000256" key="8">
    <source>
        <dbReference type="ARBA" id="ARBA00023288"/>
    </source>
</evidence>
<keyword evidence="8" id="KW-0449">Lipoprotein</keyword>
<keyword evidence="4" id="KW-0964">Secreted</keyword>
<comment type="similarity">
    <text evidence="3">Belongs to the RBT5 family.</text>
</comment>
<comment type="caution">
    <text evidence="11">The sequence shown here is derived from an EMBL/GenBank/DDBJ whole genome shotgun (WGS) entry which is preliminary data.</text>
</comment>
<dbReference type="AlphaFoldDB" id="A0AAJ0M3M5"/>
<keyword evidence="6 9" id="KW-0732">Signal</keyword>
<gene>
    <name evidence="11" type="ORF">B0T15DRAFT_549706</name>
</gene>
<dbReference type="SMART" id="SM00747">
    <property type="entry name" value="CFEM"/>
    <property type="match status" value="1"/>
</dbReference>
<evidence type="ECO:0000256" key="5">
    <source>
        <dbReference type="ARBA" id="ARBA00022622"/>
    </source>
</evidence>
<reference evidence="11" key="1">
    <citation type="journal article" date="2023" name="Mol. Phylogenet. Evol.">
        <title>Genome-scale phylogeny and comparative genomics of the fungal order Sordariales.</title>
        <authorList>
            <person name="Hensen N."/>
            <person name="Bonometti L."/>
            <person name="Westerberg I."/>
            <person name="Brannstrom I.O."/>
            <person name="Guillou S."/>
            <person name="Cros-Aarteil S."/>
            <person name="Calhoun S."/>
            <person name="Haridas S."/>
            <person name="Kuo A."/>
            <person name="Mondo S."/>
            <person name="Pangilinan J."/>
            <person name="Riley R."/>
            <person name="LaButti K."/>
            <person name="Andreopoulos B."/>
            <person name="Lipzen A."/>
            <person name="Chen C."/>
            <person name="Yan M."/>
            <person name="Daum C."/>
            <person name="Ng V."/>
            <person name="Clum A."/>
            <person name="Steindorff A."/>
            <person name="Ohm R.A."/>
            <person name="Martin F."/>
            <person name="Silar P."/>
            <person name="Natvig D.O."/>
            <person name="Lalanne C."/>
            <person name="Gautier V."/>
            <person name="Ament-Velasquez S.L."/>
            <person name="Kruys A."/>
            <person name="Hutchinson M.I."/>
            <person name="Powell A.J."/>
            <person name="Barry K."/>
            <person name="Miller A.N."/>
            <person name="Grigoriev I.V."/>
            <person name="Debuchy R."/>
            <person name="Gladieux P."/>
            <person name="Hiltunen Thoren M."/>
            <person name="Johannesson H."/>
        </authorList>
    </citation>
    <scope>NUCLEOTIDE SEQUENCE</scope>
    <source>
        <strain evidence="11">CBS 333.67</strain>
    </source>
</reference>
<sequence length="110" mass="11806">MFQATISLSFIGIVATAPILNTTSPVVSDIIDDFPVCARSAMTEMLSLGPTYGCANVNGNPDLHCICIHKQFKSVTKSRVLSSCPDPADIDTAKEVATRRCVTKPSFVAW</sequence>
<evidence type="ECO:0000313" key="11">
    <source>
        <dbReference type="EMBL" id="KAK3307835.1"/>
    </source>
</evidence>
<keyword evidence="5" id="KW-0472">Membrane</keyword>
<dbReference type="GO" id="GO:0005576">
    <property type="term" value="C:extracellular region"/>
    <property type="evidence" value="ECO:0007669"/>
    <property type="project" value="UniProtKB-SubCell"/>
</dbReference>
<reference evidence="11" key="2">
    <citation type="submission" date="2023-06" db="EMBL/GenBank/DDBJ databases">
        <authorList>
            <consortium name="Lawrence Berkeley National Laboratory"/>
            <person name="Mondo S.J."/>
            <person name="Hensen N."/>
            <person name="Bonometti L."/>
            <person name="Westerberg I."/>
            <person name="Brannstrom I.O."/>
            <person name="Guillou S."/>
            <person name="Cros-Aarteil S."/>
            <person name="Calhoun S."/>
            <person name="Haridas S."/>
            <person name="Kuo A."/>
            <person name="Pangilinan J."/>
            <person name="Riley R."/>
            <person name="Labutti K."/>
            <person name="Andreopoulos B."/>
            <person name="Lipzen A."/>
            <person name="Chen C."/>
            <person name="Yanf M."/>
            <person name="Daum C."/>
            <person name="Ng V."/>
            <person name="Clum A."/>
            <person name="Steindorff A."/>
            <person name="Ohm R."/>
            <person name="Martin F."/>
            <person name="Silar P."/>
            <person name="Natvig D."/>
            <person name="Lalanne C."/>
            <person name="Gautier V."/>
            <person name="Ament-Velasquez S.L."/>
            <person name="Kruys A."/>
            <person name="Hutchinson M.I."/>
            <person name="Powell A.J."/>
            <person name="Barry K."/>
            <person name="Miller A.N."/>
            <person name="Grigoriev I.V."/>
            <person name="Debuchy R."/>
            <person name="Gladieux P."/>
            <person name="Thoren M.H."/>
            <person name="Johannesson H."/>
        </authorList>
    </citation>
    <scope>NUCLEOTIDE SEQUENCE</scope>
    <source>
        <strain evidence="11">CBS 333.67</strain>
    </source>
</reference>
<keyword evidence="5" id="KW-0325">Glycoprotein</keyword>
<protein>
    <recommendedName>
        <fullName evidence="10">CFEM domain-containing protein</fullName>
    </recommendedName>
</protein>
<keyword evidence="7" id="KW-1015">Disulfide bond</keyword>
<dbReference type="GO" id="GO:0098552">
    <property type="term" value="C:side of membrane"/>
    <property type="evidence" value="ECO:0007669"/>
    <property type="project" value="UniProtKB-KW"/>
</dbReference>
<accession>A0AAJ0M3M5</accession>
<dbReference type="Proteomes" id="UP001273166">
    <property type="component" value="Unassembled WGS sequence"/>
</dbReference>
<evidence type="ECO:0000259" key="10">
    <source>
        <dbReference type="SMART" id="SM00747"/>
    </source>
</evidence>
<dbReference type="Pfam" id="PF05730">
    <property type="entry name" value="CFEM"/>
    <property type="match status" value="1"/>
</dbReference>
<evidence type="ECO:0000256" key="4">
    <source>
        <dbReference type="ARBA" id="ARBA00022525"/>
    </source>
</evidence>
<feature type="chain" id="PRO_5042599706" description="CFEM domain-containing protein" evidence="9">
    <location>
        <begin position="17"/>
        <end position="110"/>
    </location>
</feature>
<proteinExistence type="inferred from homology"/>
<dbReference type="EMBL" id="JAUDZG010000002">
    <property type="protein sequence ID" value="KAK3307835.1"/>
    <property type="molecule type" value="Genomic_DNA"/>
</dbReference>
<keyword evidence="12" id="KW-1185">Reference proteome</keyword>
<evidence type="ECO:0000256" key="1">
    <source>
        <dbReference type="ARBA" id="ARBA00004589"/>
    </source>
</evidence>
<organism evidence="11 12">
    <name type="scientific">Chaetomium strumarium</name>
    <dbReference type="NCBI Taxonomy" id="1170767"/>
    <lineage>
        <taxon>Eukaryota</taxon>
        <taxon>Fungi</taxon>
        <taxon>Dikarya</taxon>
        <taxon>Ascomycota</taxon>
        <taxon>Pezizomycotina</taxon>
        <taxon>Sordariomycetes</taxon>
        <taxon>Sordariomycetidae</taxon>
        <taxon>Sordariales</taxon>
        <taxon>Chaetomiaceae</taxon>
        <taxon>Chaetomium</taxon>
    </lineage>
</organism>
<dbReference type="InterPro" id="IPR008427">
    <property type="entry name" value="Extracellular_membr_CFEM_dom"/>
</dbReference>
<evidence type="ECO:0000256" key="3">
    <source>
        <dbReference type="ARBA" id="ARBA00010031"/>
    </source>
</evidence>
<evidence type="ECO:0000256" key="2">
    <source>
        <dbReference type="ARBA" id="ARBA00004613"/>
    </source>
</evidence>
<name>A0AAJ0M3M5_9PEZI</name>
<feature type="signal peptide" evidence="9">
    <location>
        <begin position="1"/>
        <end position="16"/>
    </location>
</feature>
<evidence type="ECO:0000256" key="6">
    <source>
        <dbReference type="ARBA" id="ARBA00022729"/>
    </source>
</evidence>
<dbReference type="RefSeq" id="XP_062723615.1">
    <property type="nucleotide sequence ID" value="XM_062870227.1"/>
</dbReference>
<evidence type="ECO:0000256" key="7">
    <source>
        <dbReference type="ARBA" id="ARBA00023157"/>
    </source>
</evidence>
<evidence type="ECO:0000313" key="12">
    <source>
        <dbReference type="Proteomes" id="UP001273166"/>
    </source>
</evidence>
<keyword evidence="5" id="KW-0336">GPI-anchor</keyword>
<evidence type="ECO:0000256" key="9">
    <source>
        <dbReference type="SAM" id="SignalP"/>
    </source>
</evidence>